<dbReference type="SUPFAM" id="SSF53850">
    <property type="entry name" value="Periplasmic binding protein-like II"/>
    <property type="match status" value="1"/>
</dbReference>
<comment type="caution">
    <text evidence="3">The sequence shown here is derived from an EMBL/GenBank/DDBJ whole genome shotgun (WGS) entry which is preliminary data.</text>
</comment>
<dbReference type="AlphaFoldDB" id="A0A4P5NQ43"/>
<organism evidence="3 4">
    <name type="scientific">Komagataeibacter diospyri</name>
    <dbReference type="NCBI Taxonomy" id="1932662"/>
    <lineage>
        <taxon>Bacteria</taxon>
        <taxon>Pseudomonadati</taxon>
        <taxon>Pseudomonadota</taxon>
        <taxon>Alphaproteobacteria</taxon>
        <taxon>Acetobacterales</taxon>
        <taxon>Acetobacteraceae</taxon>
        <taxon>Komagataeibacter</taxon>
    </lineage>
</organism>
<dbReference type="Pfam" id="PF00497">
    <property type="entry name" value="SBP_bac_3"/>
    <property type="match status" value="1"/>
</dbReference>
<evidence type="ECO:0000256" key="1">
    <source>
        <dbReference type="ARBA" id="ARBA00022729"/>
    </source>
</evidence>
<dbReference type="InterPro" id="IPR001638">
    <property type="entry name" value="Solute-binding_3/MltF_N"/>
</dbReference>
<name>A0A4P5NQ43_9PROT</name>
<evidence type="ECO:0000313" key="3">
    <source>
        <dbReference type="EMBL" id="GCE82184.1"/>
    </source>
</evidence>
<gene>
    <name evidence="3" type="ORF">MSKU9_0325</name>
</gene>
<dbReference type="SMART" id="SM00062">
    <property type="entry name" value="PBPb"/>
    <property type="match status" value="1"/>
</dbReference>
<proteinExistence type="predicted"/>
<evidence type="ECO:0000259" key="2">
    <source>
        <dbReference type="SMART" id="SM00062"/>
    </source>
</evidence>
<dbReference type="PANTHER" id="PTHR35936:SF17">
    <property type="entry name" value="ARGININE-BINDING EXTRACELLULAR PROTEIN ARTP"/>
    <property type="match status" value="1"/>
</dbReference>
<keyword evidence="1" id="KW-0732">Signal</keyword>
<dbReference type="RefSeq" id="WP_162515705.1">
    <property type="nucleotide sequence ID" value="NZ_BDLU01000012.1"/>
</dbReference>
<dbReference type="Proteomes" id="UP000315095">
    <property type="component" value="Unassembled WGS sequence"/>
</dbReference>
<keyword evidence="4" id="KW-1185">Reference proteome</keyword>
<dbReference type="PANTHER" id="PTHR35936">
    <property type="entry name" value="MEMBRANE-BOUND LYTIC MUREIN TRANSGLYCOSYLASE F"/>
    <property type="match status" value="1"/>
</dbReference>
<dbReference type="EMBL" id="BDLU01000012">
    <property type="protein sequence ID" value="GCE82184.1"/>
    <property type="molecule type" value="Genomic_DNA"/>
</dbReference>
<protein>
    <submittedName>
        <fullName evidence="3">Amino acid ABC transporter substrate-binding protein</fullName>
    </submittedName>
</protein>
<sequence length="263" mass="28978">MTIIPAIMIAYVLFIHYYRNGPVAITGENPIVVAVNTGNPPMEFRDPETTQLQGFDIDLAAAIGRVSARPVTWVDSTFEQLIPTLLSGRADMIISGFYDIPARHVLFDFIPYLTTGSQFYTSAEHDDIHTLTDLCGRTVTTIQGTSFAEQAARWSARNCEAHGKPAIKVMWDSDLGQQLSNLREGRSSAALHGQEVVAFIVGLRGGGHFRPIAAPINQTNIVAAFRKGDVQNETLFSEALARIRQSNDFINLAEKWNLSNSIK</sequence>
<feature type="domain" description="Solute-binding protein family 3/N-terminal" evidence="2">
    <location>
        <begin position="30"/>
        <end position="260"/>
    </location>
</feature>
<evidence type="ECO:0000313" key="4">
    <source>
        <dbReference type="Proteomes" id="UP000315095"/>
    </source>
</evidence>
<reference evidence="4" key="1">
    <citation type="submission" date="2017-01" db="EMBL/GenBank/DDBJ databases">
        <title>Komagataeibacter sp. MSKU9 whole genome sequencing project.</title>
        <authorList>
            <person name="Matsutani M."/>
            <person name="Naloka K."/>
            <person name="Theeragool G."/>
            <person name="Yakushi T."/>
            <person name="Matsushita K."/>
        </authorList>
    </citation>
    <scope>NUCLEOTIDE SEQUENCE [LARGE SCALE GENOMIC DNA]</scope>
    <source>
        <strain evidence="4">MSKU9</strain>
    </source>
</reference>
<dbReference type="Gene3D" id="3.40.190.10">
    <property type="entry name" value="Periplasmic binding protein-like II"/>
    <property type="match status" value="2"/>
</dbReference>
<accession>A0A4P5NQ43</accession>